<dbReference type="PANTHER" id="PTHR12110">
    <property type="entry name" value="HYDROXYPYRUVATE ISOMERASE"/>
    <property type="match status" value="1"/>
</dbReference>
<keyword evidence="1" id="KW-0732">Signal</keyword>
<proteinExistence type="predicted"/>
<dbReference type="InterPro" id="IPR013022">
    <property type="entry name" value="Xyl_isomerase-like_TIM-brl"/>
</dbReference>
<dbReference type="SUPFAM" id="SSF51658">
    <property type="entry name" value="Xylose isomerase-like"/>
    <property type="match status" value="1"/>
</dbReference>
<keyword evidence="4" id="KW-1185">Reference proteome</keyword>
<reference evidence="4" key="1">
    <citation type="submission" date="2016-10" db="EMBL/GenBank/DDBJ databases">
        <authorList>
            <person name="Varghese N."/>
            <person name="Submissions S."/>
        </authorList>
    </citation>
    <scope>NUCLEOTIDE SEQUENCE [LARGE SCALE GENOMIC DNA]</scope>
    <source>
        <strain evidence="4">DSM 22361</strain>
    </source>
</reference>
<dbReference type="GO" id="GO:0016853">
    <property type="term" value="F:isomerase activity"/>
    <property type="evidence" value="ECO:0007669"/>
    <property type="project" value="UniProtKB-KW"/>
</dbReference>
<dbReference type="InterPro" id="IPR036237">
    <property type="entry name" value="Xyl_isomerase-like_sf"/>
</dbReference>
<evidence type="ECO:0000313" key="4">
    <source>
        <dbReference type="Proteomes" id="UP000236731"/>
    </source>
</evidence>
<feature type="signal peptide" evidence="1">
    <location>
        <begin position="1"/>
        <end position="23"/>
    </location>
</feature>
<dbReference type="Pfam" id="PF01261">
    <property type="entry name" value="AP_endonuc_2"/>
    <property type="match status" value="1"/>
</dbReference>
<sequence>MKQLTKLCSGILAVALLMFASCASKVHPTNEEAVTKAKGPFPEEKLGWKLGAQAYTFRLFNFEQALNRIAQSNLRFVEAFPGQEIGAGSTEKMTYELSPEGRKLVKQLLKDRGITLHAYGVVGAKDKAEWEKIFQFAKDLGVQVINAEPSEDQLDYLSALCDQYDIRLAIHNHPEPSHYWNPDVVLKALEGRSARMGAAADVGHWMRSSLDPIASLKKLEGKIFHIHFKDLNAFGDKKAHDVIWGTGKLGLKEVQAELKRQNYKGMFSAEYEYNWENNQPNVQESVVNFRSAL</sequence>
<dbReference type="RefSeq" id="WP_234993135.1">
    <property type="nucleotide sequence ID" value="NZ_CP049246.1"/>
</dbReference>
<name>A0A1H5SM69_9SPHI</name>
<feature type="chain" id="PRO_5009284204" evidence="1">
    <location>
        <begin position="24"/>
        <end position="293"/>
    </location>
</feature>
<dbReference type="PANTHER" id="PTHR12110:SF41">
    <property type="entry name" value="INOSOSE DEHYDRATASE"/>
    <property type="match status" value="1"/>
</dbReference>
<dbReference type="InterPro" id="IPR050312">
    <property type="entry name" value="IolE/XylAMocC-like"/>
</dbReference>
<protein>
    <submittedName>
        <fullName evidence="3">Sugar phosphate isomerase/epimerase</fullName>
    </submittedName>
</protein>
<gene>
    <name evidence="3" type="ORF">SAMN05421877_101312</name>
</gene>
<organism evidence="3 4">
    <name type="scientific">Sphingobacterium lactis</name>
    <dbReference type="NCBI Taxonomy" id="797291"/>
    <lineage>
        <taxon>Bacteria</taxon>
        <taxon>Pseudomonadati</taxon>
        <taxon>Bacteroidota</taxon>
        <taxon>Sphingobacteriia</taxon>
        <taxon>Sphingobacteriales</taxon>
        <taxon>Sphingobacteriaceae</taxon>
        <taxon>Sphingobacterium</taxon>
    </lineage>
</organism>
<dbReference type="Gene3D" id="3.20.20.150">
    <property type="entry name" value="Divalent-metal-dependent TIM barrel enzymes"/>
    <property type="match status" value="1"/>
</dbReference>
<dbReference type="Proteomes" id="UP000236731">
    <property type="component" value="Unassembled WGS sequence"/>
</dbReference>
<evidence type="ECO:0000313" key="3">
    <source>
        <dbReference type="EMBL" id="SEF51534.1"/>
    </source>
</evidence>
<keyword evidence="3" id="KW-0413">Isomerase</keyword>
<dbReference type="PROSITE" id="PS51257">
    <property type="entry name" value="PROKAR_LIPOPROTEIN"/>
    <property type="match status" value="1"/>
</dbReference>
<evidence type="ECO:0000256" key="1">
    <source>
        <dbReference type="SAM" id="SignalP"/>
    </source>
</evidence>
<dbReference type="AlphaFoldDB" id="A0A1H5SM69"/>
<accession>A0A1H5SM69</accession>
<feature type="domain" description="Xylose isomerase-like TIM barrel" evidence="2">
    <location>
        <begin position="70"/>
        <end position="285"/>
    </location>
</feature>
<evidence type="ECO:0000259" key="2">
    <source>
        <dbReference type="Pfam" id="PF01261"/>
    </source>
</evidence>
<dbReference type="EMBL" id="FNUT01000001">
    <property type="protein sequence ID" value="SEF51534.1"/>
    <property type="molecule type" value="Genomic_DNA"/>
</dbReference>